<name>A0A9Q8ZHW5_CURCL</name>
<dbReference type="VEuPathDB" id="FungiDB:yc1106_07692"/>
<reference evidence="1" key="1">
    <citation type="submission" date="2021-12" db="EMBL/GenBank/DDBJ databases">
        <title>Curvularia clavata genome.</title>
        <authorList>
            <person name="Cao Y."/>
        </authorList>
    </citation>
    <scope>NUCLEOTIDE SEQUENCE</scope>
    <source>
        <strain evidence="1">Yc1106</strain>
    </source>
</reference>
<organism evidence="1 2">
    <name type="scientific">Curvularia clavata</name>
    <dbReference type="NCBI Taxonomy" id="95742"/>
    <lineage>
        <taxon>Eukaryota</taxon>
        <taxon>Fungi</taxon>
        <taxon>Dikarya</taxon>
        <taxon>Ascomycota</taxon>
        <taxon>Pezizomycotina</taxon>
        <taxon>Dothideomycetes</taxon>
        <taxon>Pleosporomycetidae</taxon>
        <taxon>Pleosporales</taxon>
        <taxon>Pleosporineae</taxon>
        <taxon>Pleosporaceae</taxon>
        <taxon>Curvularia</taxon>
    </lineage>
</organism>
<gene>
    <name evidence="1" type="ORF">yc1106_07692</name>
</gene>
<proteinExistence type="predicted"/>
<evidence type="ECO:0000313" key="2">
    <source>
        <dbReference type="Proteomes" id="UP001056012"/>
    </source>
</evidence>
<keyword evidence="2" id="KW-1185">Reference proteome</keyword>
<dbReference type="Proteomes" id="UP001056012">
    <property type="component" value="Chromosome 6"/>
</dbReference>
<sequence>MPGPEDRPQVISFIKTILTEGSEATPQGLITEIDGKSNDLLNGQGGVYTWVRAEYSADYSKGITGVYFAHEGSHRGSHWVDMAKGAGGSFVFMELSWDQNNKQKMSDVKIIRGGDKLTIDDVRKRGYNNMSNDFNEGRGHDYVYLVWNTIST</sequence>
<dbReference type="AlphaFoldDB" id="A0A9Q8ZHW5"/>
<accession>A0A9Q8ZHW5</accession>
<dbReference type="OrthoDB" id="3938940at2759"/>
<protein>
    <submittedName>
        <fullName evidence="1">Uncharacterized protein</fullName>
    </submittedName>
</protein>
<dbReference type="EMBL" id="CP089279">
    <property type="protein sequence ID" value="USP80418.1"/>
    <property type="molecule type" value="Genomic_DNA"/>
</dbReference>
<evidence type="ECO:0000313" key="1">
    <source>
        <dbReference type="EMBL" id="USP80418.1"/>
    </source>
</evidence>
<dbReference type="Gene3D" id="2.100.10.50">
    <property type="match status" value="1"/>
</dbReference>